<comment type="caution">
    <text evidence="6">The sequence shown here is derived from an EMBL/GenBank/DDBJ whole genome shotgun (WGS) entry which is preliminary data.</text>
</comment>
<evidence type="ECO:0000256" key="5">
    <source>
        <dbReference type="SAM" id="Phobius"/>
    </source>
</evidence>
<evidence type="ECO:0000313" key="6">
    <source>
        <dbReference type="EMBL" id="KAB1855941.1"/>
    </source>
</evidence>
<name>A0A5N4WD66_9GAMM</name>
<dbReference type="InterPro" id="IPR012451">
    <property type="entry name" value="DUF1656"/>
</dbReference>
<feature type="transmembrane region" description="Helical" evidence="5">
    <location>
        <begin position="7"/>
        <end position="25"/>
    </location>
</feature>
<keyword evidence="1" id="KW-1003">Cell membrane</keyword>
<keyword evidence="3 5" id="KW-1133">Transmembrane helix</keyword>
<sequence>MGELNAYGIYIPVFLIQAIVAFLVFKMVSILTNPWADKGWVALPGIFNICLYIILLMGVHEVFLLFWGI</sequence>
<evidence type="ECO:0000256" key="2">
    <source>
        <dbReference type="ARBA" id="ARBA00022692"/>
    </source>
</evidence>
<gene>
    <name evidence="6" type="ORF">F4W09_08920</name>
</gene>
<dbReference type="RefSeq" id="WP_016168410.1">
    <property type="nucleotide sequence ID" value="NZ_BBNK01000003.1"/>
</dbReference>
<evidence type="ECO:0000256" key="3">
    <source>
        <dbReference type="ARBA" id="ARBA00022989"/>
    </source>
</evidence>
<feature type="transmembrane region" description="Helical" evidence="5">
    <location>
        <begin position="45"/>
        <end position="67"/>
    </location>
</feature>
<dbReference type="EMBL" id="VXLD01000004">
    <property type="protein sequence ID" value="KAB1855941.1"/>
    <property type="molecule type" value="Genomic_DNA"/>
</dbReference>
<proteinExistence type="predicted"/>
<protein>
    <submittedName>
        <fullName evidence="6">DUF1656 domain-containing protein</fullName>
    </submittedName>
</protein>
<keyword evidence="4 5" id="KW-0472">Membrane</keyword>
<evidence type="ECO:0000256" key="1">
    <source>
        <dbReference type="ARBA" id="ARBA00022475"/>
    </source>
</evidence>
<evidence type="ECO:0000313" key="7">
    <source>
        <dbReference type="Proteomes" id="UP000325788"/>
    </source>
</evidence>
<dbReference type="Pfam" id="PF07869">
    <property type="entry name" value="DUF1656"/>
    <property type="match status" value="1"/>
</dbReference>
<organism evidence="6 7">
    <name type="scientific">Acinetobacter tandoii</name>
    <dbReference type="NCBI Taxonomy" id="202954"/>
    <lineage>
        <taxon>Bacteria</taxon>
        <taxon>Pseudomonadati</taxon>
        <taxon>Pseudomonadota</taxon>
        <taxon>Gammaproteobacteria</taxon>
        <taxon>Moraxellales</taxon>
        <taxon>Moraxellaceae</taxon>
        <taxon>Acinetobacter</taxon>
    </lineage>
</organism>
<accession>A0A5N4WD66</accession>
<dbReference type="AlphaFoldDB" id="A0A5N4WD66"/>
<keyword evidence="2 5" id="KW-0812">Transmembrane</keyword>
<evidence type="ECO:0000256" key="4">
    <source>
        <dbReference type="ARBA" id="ARBA00023136"/>
    </source>
</evidence>
<dbReference type="Proteomes" id="UP000325788">
    <property type="component" value="Unassembled WGS sequence"/>
</dbReference>
<reference evidence="6 7" key="1">
    <citation type="submission" date="2019-09" db="EMBL/GenBank/DDBJ databases">
        <title>Draft genome sequence of Acinetobacter tandoii W4-4-4 isolated from environmental water sample.</title>
        <authorList>
            <person name="Wee S.K."/>
            <person name="Yan B."/>
            <person name="Mustaffa S.B."/>
            <person name="Yap E.P.H."/>
        </authorList>
    </citation>
    <scope>NUCLEOTIDE SEQUENCE [LARGE SCALE GENOMIC DNA]</scope>
    <source>
        <strain evidence="6 7">W4-4-4</strain>
    </source>
</reference>